<comment type="caution">
    <text evidence="7">The sequence shown here is derived from an EMBL/GenBank/DDBJ whole genome shotgun (WGS) entry which is preliminary data.</text>
</comment>
<keyword evidence="3 6" id="KW-0812">Transmembrane</keyword>
<dbReference type="PANTHER" id="PTHR35791">
    <property type="entry name" value="UPF0754 MEMBRANE PROTEIN YHEB"/>
    <property type="match status" value="1"/>
</dbReference>
<evidence type="ECO:0000256" key="6">
    <source>
        <dbReference type="SAM" id="Phobius"/>
    </source>
</evidence>
<accession>A0ABS2NEX9</accession>
<dbReference type="InterPro" id="IPR007383">
    <property type="entry name" value="DUF445"/>
</dbReference>
<dbReference type="EMBL" id="JAFBDZ010000003">
    <property type="protein sequence ID" value="MBM7586409.1"/>
    <property type="molecule type" value="Genomic_DNA"/>
</dbReference>
<evidence type="ECO:0000256" key="1">
    <source>
        <dbReference type="ARBA" id="ARBA00004236"/>
    </source>
</evidence>
<feature type="transmembrane region" description="Helical" evidence="6">
    <location>
        <begin position="354"/>
        <end position="377"/>
    </location>
</feature>
<sequence length="378" mass="43581">MNMLLTIFFMVIIGAVIGGMTNSLAIKMLFRPYNPIYFGKWRVPFTPGLIPKRRDELAEQMGKMVVQHLLTPEGIQRKFLNEEFQKEITNWIQKEMNPFIETDQSVDEFLTTLGISVNKKMIESTVESFVEKKYLQIKAEYQDKTISETIPDEFLLKISGKVPDIVNWISYKGEEYFTSPEGKQKVKIMIDDFFKERGSLGNMIGMFLGNTSISDRIQPEIVKFIKHEGTKEILYKLLIKEWEKVQSLRWRDLSQHVEEDDILQFLKSSVKKVMDIDKILSTSMKAYLTPYKTYILEELIPTLVKMATSKVTKGMGDILKKLKLEEVVKEQVETFSVQRIEEMVLGITSSELKMITYLGALLGGLIGLIQGIIVIFLQ</sequence>
<proteinExistence type="inferred from homology"/>
<evidence type="ECO:0000256" key="3">
    <source>
        <dbReference type="ARBA" id="ARBA00022692"/>
    </source>
</evidence>
<dbReference type="InterPro" id="IPR016991">
    <property type="entry name" value="UCP032178"/>
</dbReference>
<evidence type="ECO:0000313" key="7">
    <source>
        <dbReference type="EMBL" id="MBM7586409.1"/>
    </source>
</evidence>
<dbReference type="PANTHER" id="PTHR35791:SF1">
    <property type="entry name" value="UPF0754 MEMBRANE PROTEIN YHEB"/>
    <property type="match status" value="1"/>
</dbReference>
<gene>
    <name evidence="7" type="ORF">JOC86_002961</name>
</gene>
<dbReference type="PIRSF" id="PIRSF032178">
    <property type="entry name" value="UCP032178"/>
    <property type="match status" value="1"/>
</dbReference>
<evidence type="ECO:0000256" key="2">
    <source>
        <dbReference type="ARBA" id="ARBA00008053"/>
    </source>
</evidence>
<keyword evidence="4 6" id="KW-1133">Transmembrane helix</keyword>
<keyword evidence="8" id="KW-1185">Reference proteome</keyword>
<reference evidence="7 8" key="1">
    <citation type="submission" date="2021-01" db="EMBL/GenBank/DDBJ databases">
        <title>Genomic Encyclopedia of Type Strains, Phase IV (KMG-IV): sequencing the most valuable type-strain genomes for metagenomic binning, comparative biology and taxonomic classification.</title>
        <authorList>
            <person name="Goeker M."/>
        </authorList>
    </citation>
    <scope>NUCLEOTIDE SEQUENCE [LARGE SCALE GENOMIC DNA]</scope>
    <source>
        <strain evidence="7 8">DSM 24834</strain>
    </source>
</reference>
<comment type="similarity">
    <text evidence="2">Belongs to the UPF0754 family.</text>
</comment>
<comment type="subcellular location">
    <subcellularLocation>
        <location evidence="1">Cell membrane</location>
    </subcellularLocation>
</comment>
<evidence type="ECO:0000313" key="8">
    <source>
        <dbReference type="Proteomes" id="UP001646157"/>
    </source>
</evidence>
<dbReference type="RefSeq" id="WP_205173632.1">
    <property type="nucleotide sequence ID" value="NZ_JAFBDZ010000003.1"/>
</dbReference>
<keyword evidence="5 6" id="KW-0472">Membrane</keyword>
<evidence type="ECO:0000256" key="4">
    <source>
        <dbReference type="ARBA" id="ARBA00022989"/>
    </source>
</evidence>
<dbReference type="Pfam" id="PF04286">
    <property type="entry name" value="DUF445"/>
    <property type="match status" value="1"/>
</dbReference>
<dbReference type="Proteomes" id="UP001646157">
    <property type="component" value="Unassembled WGS sequence"/>
</dbReference>
<name>A0ABS2NEX9_9BACI</name>
<organism evidence="7 8">
    <name type="scientific">Rossellomorea pakistanensis</name>
    <dbReference type="NCBI Taxonomy" id="992288"/>
    <lineage>
        <taxon>Bacteria</taxon>
        <taxon>Bacillati</taxon>
        <taxon>Bacillota</taxon>
        <taxon>Bacilli</taxon>
        <taxon>Bacillales</taxon>
        <taxon>Bacillaceae</taxon>
        <taxon>Rossellomorea</taxon>
    </lineage>
</organism>
<protein>
    <submittedName>
        <fullName evidence="7">Uncharacterized membrane protein YheB (UPF0754 family)</fullName>
    </submittedName>
</protein>
<evidence type="ECO:0000256" key="5">
    <source>
        <dbReference type="ARBA" id="ARBA00023136"/>
    </source>
</evidence>